<dbReference type="InterPro" id="IPR008906">
    <property type="entry name" value="HATC_C_dom"/>
</dbReference>
<feature type="transmembrane region" description="Helical" evidence="6">
    <location>
        <begin position="616"/>
        <end position="632"/>
    </location>
</feature>
<name>A0A8S0Z9D1_ARCPL</name>
<dbReference type="EMBL" id="CADEBD010000286">
    <property type="protein sequence ID" value="CAB3229556.1"/>
    <property type="molecule type" value="Genomic_DNA"/>
</dbReference>
<dbReference type="PANTHER" id="PTHR46481:SF10">
    <property type="entry name" value="ZINC FINGER BED DOMAIN-CONTAINING PROTEIN 39"/>
    <property type="match status" value="1"/>
</dbReference>
<sequence length="633" mass="73530">MERLIETVRKYPCLWKLDSEEYKLNDFKEAAWIEVAKEWNLLRKHPQEYNLFSKEDSAKKSTGEISQPGTSLQMVKREFKQTFFKEYMEKAKMWDNTNPKSMKIDYLVAEMLALSDLPFQHVEELGFRRLIDHIVPNYVLKGRKYFTDLVCSELYDKVSSKIKNMLQDFEKVSFTSDIWSDSSSGVSLLSLTCHGITKDFQRKNIVLKAQVLEERHTGAYISETFKTMLEEWGILKQNVHCMVRDGGSNMKRACFLSEINNIDCTAHQLHLVVKEAINKVDRIFMLLAKCRKIAGHFNHSTMAKQELQKIQVRLNEKKLKVLQDSPTRWNSSYYMLERFDCIKDSLSLYASNNKMEQFDAEDWILIQELVKVLKPLEDTTKKLSPQNTCISDVIPLVRALNKIYDEIQISLNVSASTVLDFVSALKNGLGNRFSEIDKKSLFQVATFLDPRYKGKFFSDILIKEIKAKLLTDLEIEVNQTVTTRSTEDKPITIRKEHCQNLEESIAKMLDSDDEDEQSENQISITQANLLIEYMSEKRLPRDQDQLKYWQTNSKKFRGLSHIARTYLSSPATSVPSEQFFSAAGIVYDPLRNRLSGDKAAKLLFLKYNLPILNFNYDYYFFSVTIIVTVFILS</sequence>
<evidence type="ECO:0000256" key="6">
    <source>
        <dbReference type="SAM" id="Phobius"/>
    </source>
</evidence>
<evidence type="ECO:0000313" key="8">
    <source>
        <dbReference type="EMBL" id="CAB3229556.1"/>
    </source>
</evidence>
<dbReference type="Pfam" id="PF05699">
    <property type="entry name" value="Dimer_Tnp_hAT"/>
    <property type="match status" value="1"/>
</dbReference>
<evidence type="ECO:0000259" key="7">
    <source>
        <dbReference type="PROSITE" id="PS51029"/>
    </source>
</evidence>
<organism evidence="8 9">
    <name type="scientific">Arctia plantaginis</name>
    <name type="common">Wood tiger moth</name>
    <name type="synonym">Phalaena plantaginis</name>
    <dbReference type="NCBI Taxonomy" id="874455"/>
    <lineage>
        <taxon>Eukaryota</taxon>
        <taxon>Metazoa</taxon>
        <taxon>Ecdysozoa</taxon>
        <taxon>Arthropoda</taxon>
        <taxon>Hexapoda</taxon>
        <taxon>Insecta</taxon>
        <taxon>Pterygota</taxon>
        <taxon>Neoptera</taxon>
        <taxon>Endopterygota</taxon>
        <taxon>Lepidoptera</taxon>
        <taxon>Glossata</taxon>
        <taxon>Ditrysia</taxon>
        <taxon>Noctuoidea</taxon>
        <taxon>Erebidae</taxon>
        <taxon>Arctiinae</taxon>
        <taxon>Arctia</taxon>
    </lineage>
</organism>
<evidence type="ECO:0000256" key="4">
    <source>
        <dbReference type="ARBA" id="ARBA00022833"/>
    </source>
</evidence>
<evidence type="ECO:0000256" key="1">
    <source>
        <dbReference type="ARBA" id="ARBA00004123"/>
    </source>
</evidence>
<keyword evidence="6" id="KW-0812">Transmembrane</keyword>
<evidence type="ECO:0000256" key="3">
    <source>
        <dbReference type="ARBA" id="ARBA00022771"/>
    </source>
</evidence>
<comment type="subcellular location">
    <subcellularLocation>
        <location evidence="1">Nucleus</location>
    </subcellularLocation>
</comment>
<dbReference type="InterPro" id="IPR012337">
    <property type="entry name" value="RNaseH-like_sf"/>
</dbReference>
<evidence type="ECO:0000256" key="2">
    <source>
        <dbReference type="ARBA" id="ARBA00022723"/>
    </source>
</evidence>
<dbReference type="GO" id="GO:0005634">
    <property type="term" value="C:nucleus"/>
    <property type="evidence" value="ECO:0007669"/>
    <property type="project" value="UniProtKB-SubCell"/>
</dbReference>
<dbReference type="OrthoDB" id="6537982at2759"/>
<keyword evidence="6" id="KW-0472">Membrane</keyword>
<keyword evidence="3" id="KW-0863">Zinc-finger</keyword>
<dbReference type="PANTHER" id="PTHR46481">
    <property type="entry name" value="ZINC FINGER BED DOMAIN-CONTAINING PROTEIN 4"/>
    <property type="match status" value="1"/>
</dbReference>
<proteinExistence type="predicted"/>
<gene>
    <name evidence="8" type="ORF">APLA_LOCUS4158</name>
</gene>
<dbReference type="AlphaFoldDB" id="A0A8S0Z9D1"/>
<feature type="domain" description="MADF" evidence="7">
    <location>
        <begin position="3"/>
        <end position="90"/>
    </location>
</feature>
<keyword evidence="4" id="KW-0862">Zinc</keyword>
<dbReference type="GO" id="GO:0046983">
    <property type="term" value="F:protein dimerization activity"/>
    <property type="evidence" value="ECO:0007669"/>
    <property type="project" value="InterPro"/>
</dbReference>
<dbReference type="Proteomes" id="UP000494256">
    <property type="component" value="Unassembled WGS sequence"/>
</dbReference>
<keyword evidence="2" id="KW-0479">Metal-binding</keyword>
<keyword evidence="6" id="KW-1133">Transmembrane helix</keyword>
<reference evidence="8 9" key="1">
    <citation type="submission" date="2020-04" db="EMBL/GenBank/DDBJ databases">
        <authorList>
            <person name="Wallbank WR R."/>
            <person name="Pardo Diaz C."/>
            <person name="Kozak K."/>
            <person name="Martin S."/>
            <person name="Jiggins C."/>
            <person name="Moest M."/>
            <person name="Warren A I."/>
            <person name="Byers J.R.P. K."/>
            <person name="Montejo-Kovacevich G."/>
            <person name="Yen C E."/>
        </authorList>
    </citation>
    <scope>NUCLEOTIDE SEQUENCE [LARGE SCALE GENOMIC DNA]</scope>
</reference>
<protein>
    <recommendedName>
        <fullName evidence="7">MADF domain-containing protein</fullName>
    </recommendedName>
</protein>
<comment type="caution">
    <text evidence="8">The sequence shown here is derived from an EMBL/GenBank/DDBJ whole genome shotgun (WGS) entry which is preliminary data.</text>
</comment>
<dbReference type="Pfam" id="PF10545">
    <property type="entry name" value="MADF_DNA_bdg"/>
    <property type="match status" value="1"/>
</dbReference>
<keyword evidence="5" id="KW-0539">Nucleus</keyword>
<dbReference type="InterPro" id="IPR052035">
    <property type="entry name" value="ZnF_BED_domain_contain"/>
</dbReference>
<evidence type="ECO:0000313" key="9">
    <source>
        <dbReference type="Proteomes" id="UP000494256"/>
    </source>
</evidence>
<dbReference type="InterPro" id="IPR006578">
    <property type="entry name" value="MADF-dom"/>
</dbReference>
<dbReference type="GO" id="GO:0008270">
    <property type="term" value="F:zinc ion binding"/>
    <property type="evidence" value="ECO:0007669"/>
    <property type="project" value="UniProtKB-KW"/>
</dbReference>
<dbReference type="SUPFAM" id="SSF53098">
    <property type="entry name" value="Ribonuclease H-like"/>
    <property type="match status" value="1"/>
</dbReference>
<accession>A0A8S0Z9D1</accession>
<evidence type="ECO:0000256" key="5">
    <source>
        <dbReference type="ARBA" id="ARBA00023242"/>
    </source>
</evidence>
<dbReference type="PROSITE" id="PS51029">
    <property type="entry name" value="MADF"/>
    <property type="match status" value="1"/>
</dbReference>